<organism evidence="11 12">
    <name type="scientific">Corallococcus macrosporus DSM 14697</name>
    <dbReference type="NCBI Taxonomy" id="1189310"/>
    <lineage>
        <taxon>Bacteria</taxon>
        <taxon>Pseudomonadati</taxon>
        <taxon>Myxococcota</taxon>
        <taxon>Myxococcia</taxon>
        <taxon>Myxococcales</taxon>
        <taxon>Cystobacterineae</taxon>
        <taxon>Myxococcaceae</taxon>
        <taxon>Corallococcus</taxon>
    </lineage>
</organism>
<dbReference type="Pfam" id="PF02518">
    <property type="entry name" value="HATPase_c"/>
    <property type="match status" value="1"/>
</dbReference>
<sequence length="485" mass="52818">MSLRAWLAATMGVLALLTLMAATLLVVLTSVLDRSAETLGTAVEGIRVSEELEVGMLAHDRMVHEGPERLPRGPGGLTRFELEASLYRQIGELRRIASTEAEREQLDAVRADVDVYVSAQRDPGRAEREAGPALDDALNGLEQVIAINVERARLARLQAERWNDMADSAGVMLCGLLLLGVLIVSLLLRRVAFQPLRDISQAMRRFGEGSKRARAPEAGPAELRDMARTFNEMANSLAHQQEQQLAFLAGVAHELRNPLSALKLSTALSDRGRAQLTPERMERTLALVGRQVGRLDRMVGDLLDATRIEAGRLELRPEVRDACELTRDVVELYRSGDTGHVLRLEVPGWPVLVRVDPARLEQVLHNLISNALKYSPAGSTVEVAVRREQDAAVLCVTDQGIGISEEEKRLLFAPFQRAGNARQRAPGVGLGLSVARRIVEGHGGSLDVVSQPGHGSVFRVRLALTEVASRAEEGSGLASPPDTLH</sequence>
<dbReference type="SMART" id="SM00304">
    <property type="entry name" value="HAMP"/>
    <property type="match status" value="1"/>
</dbReference>
<dbReference type="InterPro" id="IPR050736">
    <property type="entry name" value="Sensor_HK_Regulatory"/>
</dbReference>
<dbReference type="SUPFAM" id="SSF55874">
    <property type="entry name" value="ATPase domain of HSP90 chaperone/DNA topoisomerase II/histidine kinase"/>
    <property type="match status" value="1"/>
</dbReference>
<dbReference type="EC" id="2.7.13.3" evidence="3"/>
<dbReference type="InterPro" id="IPR004358">
    <property type="entry name" value="Sig_transdc_His_kin-like_C"/>
</dbReference>
<dbReference type="PANTHER" id="PTHR43711:SF1">
    <property type="entry name" value="HISTIDINE KINASE 1"/>
    <property type="match status" value="1"/>
</dbReference>
<feature type="domain" description="HAMP" evidence="10">
    <location>
        <begin position="190"/>
        <end position="242"/>
    </location>
</feature>
<evidence type="ECO:0000259" key="9">
    <source>
        <dbReference type="PROSITE" id="PS50109"/>
    </source>
</evidence>
<gene>
    <name evidence="11" type="ORF">MYMAC_006882</name>
</gene>
<evidence type="ECO:0000256" key="6">
    <source>
        <dbReference type="ARBA" id="ARBA00022777"/>
    </source>
</evidence>
<feature type="transmembrane region" description="Helical" evidence="8">
    <location>
        <begin position="169"/>
        <end position="188"/>
    </location>
</feature>
<evidence type="ECO:0000256" key="8">
    <source>
        <dbReference type="SAM" id="Phobius"/>
    </source>
</evidence>
<dbReference type="PROSITE" id="PS50109">
    <property type="entry name" value="HIS_KIN"/>
    <property type="match status" value="1"/>
</dbReference>
<evidence type="ECO:0000256" key="2">
    <source>
        <dbReference type="ARBA" id="ARBA00004370"/>
    </source>
</evidence>
<proteinExistence type="predicted"/>
<dbReference type="Gene3D" id="3.30.565.10">
    <property type="entry name" value="Histidine kinase-like ATPase, C-terminal domain"/>
    <property type="match status" value="1"/>
</dbReference>
<evidence type="ECO:0000256" key="5">
    <source>
        <dbReference type="ARBA" id="ARBA00022679"/>
    </source>
</evidence>
<dbReference type="Pfam" id="PF00512">
    <property type="entry name" value="HisKA"/>
    <property type="match status" value="1"/>
</dbReference>
<evidence type="ECO:0000256" key="1">
    <source>
        <dbReference type="ARBA" id="ARBA00000085"/>
    </source>
</evidence>
<protein>
    <recommendedName>
        <fullName evidence="3">histidine kinase</fullName>
        <ecNumber evidence="3">2.7.13.3</ecNumber>
    </recommendedName>
</protein>
<dbReference type="Pfam" id="PF00672">
    <property type="entry name" value="HAMP"/>
    <property type="match status" value="1"/>
</dbReference>
<dbReference type="GO" id="GO:0000155">
    <property type="term" value="F:phosphorelay sensor kinase activity"/>
    <property type="evidence" value="ECO:0007669"/>
    <property type="project" value="InterPro"/>
</dbReference>
<dbReference type="SMART" id="SM00387">
    <property type="entry name" value="HATPase_c"/>
    <property type="match status" value="1"/>
</dbReference>
<dbReference type="OrthoDB" id="9770955at2"/>
<dbReference type="Gene3D" id="6.10.340.10">
    <property type="match status" value="1"/>
</dbReference>
<comment type="catalytic activity">
    <reaction evidence="1">
        <text>ATP + protein L-histidine = ADP + protein N-phospho-L-histidine.</text>
        <dbReference type="EC" id="2.7.13.3"/>
    </reaction>
</comment>
<dbReference type="Proteomes" id="UP000217343">
    <property type="component" value="Chromosome"/>
</dbReference>
<keyword evidence="4" id="KW-0597">Phosphoprotein</keyword>
<evidence type="ECO:0000256" key="4">
    <source>
        <dbReference type="ARBA" id="ARBA00022553"/>
    </source>
</evidence>
<dbReference type="InterPro" id="IPR005467">
    <property type="entry name" value="His_kinase_dom"/>
</dbReference>
<dbReference type="PRINTS" id="PR00344">
    <property type="entry name" value="BCTRLSENSOR"/>
</dbReference>
<accession>A0A286NVM9</accession>
<dbReference type="InterPro" id="IPR036097">
    <property type="entry name" value="HisK_dim/P_sf"/>
</dbReference>
<evidence type="ECO:0000256" key="3">
    <source>
        <dbReference type="ARBA" id="ARBA00012438"/>
    </source>
</evidence>
<keyword evidence="5" id="KW-0808">Transferase</keyword>
<dbReference type="AlphaFoldDB" id="A0A286NVM9"/>
<dbReference type="EMBL" id="CP022203">
    <property type="protein sequence ID" value="ATB51224.1"/>
    <property type="molecule type" value="Genomic_DNA"/>
</dbReference>
<keyword evidence="8" id="KW-0472">Membrane</keyword>
<keyword evidence="8" id="KW-1133">Transmembrane helix</keyword>
<reference evidence="11 12" key="1">
    <citation type="submission" date="2017-06" db="EMBL/GenBank/DDBJ databases">
        <title>Sequencing and comparative analysis of myxobacterial genomes.</title>
        <authorList>
            <person name="Rupp O."/>
            <person name="Goesmann A."/>
            <person name="Sogaard-Andersen L."/>
        </authorList>
    </citation>
    <scope>NUCLEOTIDE SEQUENCE [LARGE SCALE GENOMIC DNA]</scope>
    <source>
        <strain evidence="11 12">DSM 14697</strain>
    </source>
</reference>
<evidence type="ECO:0000256" key="7">
    <source>
        <dbReference type="ARBA" id="ARBA00023012"/>
    </source>
</evidence>
<dbReference type="Gene3D" id="1.10.287.130">
    <property type="match status" value="1"/>
</dbReference>
<keyword evidence="12" id="KW-1185">Reference proteome</keyword>
<comment type="subcellular location">
    <subcellularLocation>
        <location evidence="2">Membrane</location>
    </subcellularLocation>
</comment>
<dbReference type="InterPro" id="IPR003660">
    <property type="entry name" value="HAMP_dom"/>
</dbReference>
<dbReference type="InterPro" id="IPR003594">
    <property type="entry name" value="HATPase_dom"/>
</dbReference>
<dbReference type="PANTHER" id="PTHR43711">
    <property type="entry name" value="TWO-COMPONENT HISTIDINE KINASE"/>
    <property type="match status" value="1"/>
</dbReference>
<dbReference type="PROSITE" id="PS50885">
    <property type="entry name" value="HAMP"/>
    <property type="match status" value="1"/>
</dbReference>
<keyword evidence="8" id="KW-0812">Transmembrane</keyword>
<evidence type="ECO:0000313" key="12">
    <source>
        <dbReference type="Proteomes" id="UP000217343"/>
    </source>
</evidence>
<dbReference type="InterPro" id="IPR003661">
    <property type="entry name" value="HisK_dim/P_dom"/>
</dbReference>
<keyword evidence="7" id="KW-0902">Two-component regulatory system</keyword>
<dbReference type="InterPro" id="IPR036890">
    <property type="entry name" value="HATPase_C_sf"/>
</dbReference>
<dbReference type="SUPFAM" id="SSF47384">
    <property type="entry name" value="Homodimeric domain of signal transducing histidine kinase"/>
    <property type="match status" value="1"/>
</dbReference>
<keyword evidence="6 11" id="KW-0418">Kinase</keyword>
<name>A0A286NVM9_9BACT</name>
<dbReference type="SMART" id="SM00388">
    <property type="entry name" value="HisKA"/>
    <property type="match status" value="1"/>
</dbReference>
<dbReference type="FunFam" id="3.30.565.10:FF:000006">
    <property type="entry name" value="Sensor histidine kinase WalK"/>
    <property type="match status" value="1"/>
</dbReference>
<dbReference type="CDD" id="cd06225">
    <property type="entry name" value="HAMP"/>
    <property type="match status" value="1"/>
</dbReference>
<feature type="domain" description="Histidine kinase" evidence="9">
    <location>
        <begin position="250"/>
        <end position="466"/>
    </location>
</feature>
<dbReference type="CDD" id="cd00075">
    <property type="entry name" value="HATPase"/>
    <property type="match status" value="1"/>
</dbReference>
<dbReference type="RefSeq" id="WP_095961188.1">
    <property type="nucleotide sequence ID" value="NZ_CP022203.1"/>
</dbReference>
<evidence type="ECO:0000259" key="10">
    <source>
        <dbReference type="PROSITE" id="PS50885"/>
    </source>
</evidence>
<dbReference type="SUPFAM" id="SSF158472">
    <property type="entry name" value="HAMP domain-like"/>
    <property type="match status" value="1"/>
</dbReference>
<dbReference type="KEGG" id="mmas:MYMAC_006882"/>
<dbReference type="GO" id="GO:0016020">
    <property type="term" value="C:membrane"/>
    <property type="evidence" value="ECO:0007669"/>
    <property type="project" value="UniProtKB-SubCell"/>
</dbReference>
<dbReference type="CDD" id="cd00082">
    <property type="entry name" value="HisKA"/>
    <property type="match status" value="1"/>
</dbReference>
<evidence type="ECO:0000313" key="11">
    <source>
        <dbReference type="EMBL" id="ATB51224.1"/>
    </source>
</evidence>